<dbReference type="InterPro" id="IPR036880">
    <property type="entry name" value="Kunitz_BPTI_sf"/>
</dbReference>
<accession>A0A0A1XQJ9</accession>
<proteinExistence type="predicted"/>
<gene>
    <name evidence="2" type="primary">CU91A</name>
    <name evidence="2" type="ORF">g.17438</name>
</gene>
<dbReference type="InterPro" id="IPR002223">
    <property type="entry name" value="Kunitz_BPTI"/>
</dbReference>
<protein>
    <submittedName>
        <fullName evidence="2">Conotoxin Cal9.1a</fullName>
    </submittedName>
</protein>
<dbReference type="AlphaFoldDB" id="A0A0A1XQJ9"/>
<evidence type="ECO:0000313" key="2">
    <source>
        <dbReference type="EMBL" id="JAD13170.1"/>
    </source>
</evidence>
<organism evidence="2">
    <name type="scientific">Zeugodacus cucurbitae</name>
    <name type="common">Melon fruit fly</name>
    <name type="synonym">Bactrocera cucurbitae</name>
    <dbReference type="NCBI Taxonomy" id="28588"/>
    <lineage>
        <taxon>Eukaryota</taxon>
        <taxon>Metazoa</taxon>
        <taxon>Ecdysozoa</taxon>
        <taxon>Arthropoda</taxon>
        <taxon>Hexapoda</taxon>
        <taxon>Insecta</taxon>
        <taxon>Pterygota</taxon>
        <taxon>Neoptera</taxon>
        <taxon>Endopterygota</taxon>
        <taxon>Diptera</taxon>
        <taxon>Brachycera</taxon>
        <taxon>Muscomorpha</taxon>
        <taxon>Tephritoidea</taxon>
        <taxon>Tephritidae</taxon>
        <taxon>Zeugodacus</taxon>
        <taxon>Zeugodacus</taxon>
    </lineage>
</organism>
<reference evidence="2" key="2">
    <citation type="journal article" date="2015" name="Gigascience">
        <title>Reconstructing a comprehensive transcriptome assembly of a white-pupal translocated strain of the pest fruit fly Bactrocera cucurbitae.</title>
        <authorList>
            <person name="Sim S.B."/>
            <person name="Calla B."/>
            <person name="Hall B."/>
            <person name="DeRego T."/>
            <person name="Geib S.M."/>
        </authorList>
    </citation>
    <scope>NUCLEOTIDE SEQUENCE</scope>
</reference>
<sequence>KYKKNNNFRSLKIKNTNKETPTMKCHIVLSLLCLLCLAVGSYGRARDICLVQPSISGLCVSSTLGIVYDVETQRCKYMGCSSDRKLFATLEDCEKICNNPRHRRLRSKYNNKTNNINREE</sequence>
<feature type="non-terminal residue" evidence="2">
    <location>
        <position position="1"/>
    </location>
</feature>
<feature type="domain" description="BPTI/Kunitz inhibitor" evidence="1">
    <location>
        <begin position="52"/>
        <end position="97"/>
    </location>
</feature>
<dbReference type="GO" id="GO:0004867">
    <property type="term" value="F:serine-type endopeptidase inhibitor activity"/>
    <property type="evidence" value="ECO:0007669"/>
    <property type="project" value="InterPro"/>
</dbReference>
<dbReference type="SUPFAM" id="SSF57362">
    <property type="entry name" value="BPTI-like"/>
    <property type="match status" value="1"/>
</dbReference>
<evidence type="ECO:0000259" key="1">
    <source>
        <dbReference type="Pfam" id="PF00014"/>
    </source>
</evidence>
<dbReference type="Gene3D" id="4.10.410.10">
    <property type="entry name" value="Pancreatic trypsin inhibitor Kunitz domain"/>
    <property type="match status" value="1"/>
</dbReference>
<dbReference type="EMBL" id="GBXI01001122">
    <property type="protein sequence ID" value="JAD13170.1"/>
    <property type="molecule type" value="Transcribed_RNA"/>
</dbReference>
<name>A0A0A1XQJ9_ZEUCU</name>
<reference evidence="2" key="1">
    <citation type="submission" date="2014-11" db="EMBL/GenBank/DDBJ databases">
        <authorList>
            <person name="Geib S."/>
        </authorList>
    </citation>
    <scope>NUCLEOTIDE SEQUENCE</scope>
</reference>
<dbReference type="Pfam" id="PF00014">
    <property type="entry name" value="Kunitz_BPTI"/>
    <property type="match status" value="1"/>
</dbReference>